<evidence type="ECO:0000313" key="3">
    <source>
        <dbReference type="EMBL" id="AVG46646.1"/>
    </source>
</evidence>
<dbReference type="SMART" id="SM00320">
    <property type="entry name" value="WD40"/>
    <property type="match status" value="6"/>
</dbReference>
<dbReference type="Pfam" id="PF00400">
    <property type="entry name" value="WD40"/>
    <property type="match status" value="1"/>
</dbReference>
<dbReference type="PANTHER" id="PTHR19848:SF8">
    <property type="entry name" value="F-BOX AND WD REPEAT DOMAIN CONTAINING 7"/>
    <property type="match status" value="1"/>
</dbReference>
<evidence type="ECO:0000256" key="1">
    <source>
        <dbReference type="ARBA" id="ARBA00022574"/>
    </source>
</evidence>
<proteinExistence type="predicted"/>
<dbReference type="SUPFAM" id="SSF50978">
    <property type="entry name" value="WD40 repeat-like"/>
    <property type="match status" value="1"/>
</dbReference>
<dbReference type="PROSITE" id="PS50294">
    <property type="entry name" value="WD_REPEATS_REGION"/>
    <property type="match status" value="1"/>
</dbReference>
<accession>A0A2L2DKG4</accession>
<protein>
    <submittedName>
        <fullName evidence="3">BTB POZ domain-containing</fullName>
    </submittedName>
</protein>
<dbReference type="InterPro" id="IPR019775">
    <property type="entry name" value="WD40_repeat_CS"/>
</dbReference>
<organismHost>
    <name type="scientific">Acanthamoeba polyphaga</name>
    <name type="common">Amoeba</name>
    <dbReference type="NCBI Taxonomy" id="5757"/>
</organismHost>
<dbReference type="Proteomes" id="UP000280369">
    <property type="component" value="Segment"/>
</dbReference>
<organism evidence="3">
    <name type="scientific">Acanthamoeba polyphaga mimivirus</name>
    <name type="common">APMV</name>
    <dbReference type="NCBI Taxonomy" id="212035"/>
    <lineage>
        <taxon>Viruses</taxon>
        <taxon>Varidnaviria</taxon>
        <taxon>Bamfordvirae</taxon>
        <taxon>Nucleocytoviricota</taxon>
        <taxon>Megaviricetes</taxon>
        <taxon>Imitervirales</taxon>
        <taxon>Mimiviridae</taxon>
        <taxon>Megamimivirinae</taxon>
        <taxon>Mimivirus</taxon>
        <taxon>Mimivirus bradfordmassiliense</taxon>
    </lineage>
</organism>
<evidence type="ECO:0000256" key="2">
    <source>
        <dbReference type="ARBA" id="ARBA00022737"/>
    </source>
</evidence>
<dbReference type="PROSITE" id="PS00678">
    <property type="entry name" value="WD_REPEATS_1"/>
    <property type="match status" value="1"/>
</dbReference>
<dbReference type="PANTHER" id="PTHR19848">
    <property type="entry name" value="WD40 REPEAT PROTEIN"/>
    <property type="match status" value="1"/>
</dbReference>
<name>A0A2L2DKG4_MIMIV</name>
<dbReference type="InterPro" id="IPR015943">
    <property type="entry name" value="WD40/YVTN_repeat-like_dom_sf"/>
</dbReference>
<dbReference type="InterPro" id="IPR001680">
    <property type="entry name" value="WD40_rpt"/>
</dbReference>
<dbReference type="InterPro" id="IPR036322">
    <property type="entry name" value="WD40_repeat_dom_sf"/>
</dbReference>
<keyword evidence="1" id="KW-0853">WD repeat</keyword>
<dbReference type="PROSITE" id="PS50082">
    <property type="entry name" value="WD_REPEATS_2"/>
    <property type="match status" value="1"/>
</dbReference>
<dbReference type="EMBL" id="MG602507">
    <property type="protein sequence ID" value="AVG46646.1"/>
    <property type="molecule type" value="Genomic_DNA"/>
</dbReference>
<sequence>MDIIDNNIYNDLTIILKDDYHNHIQISVNRESLTKLSDYFNNLLTKYSEKNENTITIYVPHAMISAEIISICDFDFEYDRFIVFDINWKYWLELAKCYDYFGIEFDNDVINELRILLIPPEGFELLIELMETLNYQYLIPTLIRNLPLDYDLINLSKELLTMILQHCKNCYFISANNSKKIRLWNINEPSFVFDNYKTDTSIYQSINNIHTVCYSPNGCQLIAVSDISIEIIDMDTKKAIIITDNYAQYIVRVFYTADSSQIITSNELGHINIINAESGSLIKSHKLGNKSIECMTYCPITNRVAYVNKNSHHIKILNIETGVIELSLNTLQYEHLGNKIHSYKYCINCLDFSPDGEDIITGNSDGSISIWNIKDQNVSKIMSGTNITDVIYSHDGCQIASINTSQNLQIWNTKKNNLIKQFYIGSYGKPHCLSFSIDDNKLAYCSGRYIFIYDINNNITKQYNIIGTSQEVTTISFMPTSRLIDKIESVLNS</sequence>
<keyword evidence="2" id="KW-0677">Repeat</keyword>
<reference evidence="3" key="1">
    <citation type="journal article" date="2017" name="Front. Microbiol.">
        <title>Genome Characterization of the First Mimiviruses of Lineage C Isolated in Brazil.</title>
        <authorList>
            <person name="Assis F.L."/>
            <person name="Franco-Luiz A.P.M."/>
            <person name="Dos Santos R.N."/>
            <person name="Campos F.S."/>
            <person name="Dornas F.P."/>
            <person name="Borato P.V.M."/>
            <person name="Franco A.C."/>
            <person name="Abrahao J.S."/>
            <person name="Colson P."/>
            <person name="Scola B."/>
        </authorList>
    </citation>
    <scope>NUCLEOTIDE SEQUENCE [LARGE SCALE GENOMIC DNA]</scope>
</reference>
<dbReference type="Gene3D" id="2.130.10.10">
    <property type="entry name" value="YVTN repeat-like/Quinoprotein amine dehydrogenase"/>
    <property type="match status" value="2"/>
</dbReference>